<proteinExistence type="predicted"/>
<evidence type="ECO:0000313" key="1">
    <source>
        <dbReference type="EMBL" id="TLP76573.1"/>
    </source>
</evidence>
<protein>
    <submittedName>
        <fullName evidence="1">DUF2247 family protein</fullName>
    </submittedName>
</protein>
<name>A0A5R9AD67_PSENT</name>
<organism evidence="1 2">
    <name type="scientific">Pseudomonas nitroreducens</name>
    <dbReference type="NCBI Taxonomy" id="46680"/>
    <lineage>
        <taxon>Bacteria</taxon>
        <taxon>Pseudomonadati</taxon>
        <taxon>Pseudomonadota</taxon>
        <taxon>Gammaproteobacteria</taxon>
        <taxon>Pseudomonadales</taxon>
        <taxon>Pseudomonadaceae</taxon>
        <taxon>Pseudomonas</taxon>
    </lineage>
</organism>
<dbReference type="EMBL" id="VASG01000002">
    <property type="protein sequence ID" value="TLP76573.1"/>
    <property type="molecule type" value="Genomic_DNA"/>
</dbReference>
<evidence type="ECO:0000313" key="2">
    <source>
        <dbReference type="Proteomes" id="UP000307510"/>
    </source>
</evidence>
<dbReference type="RefSeq" id="WP_138213520.1">
    <property type="nucleotide sequence ID" value="NZ_VASG01000002.1"/>
</dbReference>
<dbReference type="Pfam" id="PF10004">
    <property type="entry name" value="DUF2247"/>
    <property type="match status" value="1"/>
</dbReference>
<comment type="caution">
    <text evidence="1">The sequence shown here is derived from an EMBL/GenBank/DDBJ whole genome shotgun (WGS) entry which is preliminary data.</text>
</comment>
<dbReference type="AlphaFoldDB" id="A0A5R9AD67"/>
<reference evidence="2" key="2">
    <citation type="submission" date="2019-06" db="EMBL/GenBank/DDBJ databases">
        <title>AzeR, a transcriptional regulator that responds to azelaic acid in Pseudomonas nitroreducens.</title>
        <authorList>
            <person name="Bez C."/>
            <person name="Javvadi S.G."/>
            <person name="Bertani I."/>
            <person name="Devescovi G."/>
            <person name="Studholme D.J."/>
            <person name="Geller A."/>
            <person name="Levy A."/>
            <person name="Venturi V."/>
        </authorList>
    </citation>
    <scope>NUCLEOTIDE SEQUENCE [LARGE SCALE GENOMIC DNA]</scope>
    <source>
        <strain evidence="2">DSM 9128</strain>
    </source>
</reference>
<dbReference type="InterPro" id="IPR016630">
    <property type="entry name" value="UCP015278"/>
</dbReference>
<dbReference type="Proteomes" id="UP000307510">
    <property type="component" value="Unassembled WGS sequence"/>
</dbReference>
<gene>
    <name evidence="1" type="ORF">FEA48_09265</name>
</gene>
<sequence>MTMYFPEVPFSYLYSLKFILWRDVLWALEFNLISDEFVVGLANHHLELGVYHDLELDLALMNDSFDIRVCLNNLVNVTDRGSPVFDSKSKWLFIALKWLFEKKCEIEDPLGKVELIYEDFDFPVEIESFVRYMPTSESYQPQQHTLKENQNRLYENWAAYIKKTEVSLGEG</sequence>
<reference evidence="1 2" key="1">
    <citation type="submission" date="2019-05" db="EMBL/GenBank/DDBJ databases">
        <authorList>
            <person name="Moore K."/>
            <person name="O'Neill P."/>
            <person name="Farbos A."/>
            <person name="Studholme D.J."/>
        </authorList>
    </citation>
    <scope>NUCLEOTIDE SEQUENCE [LARGE SCALE GENOMIC DNA]</scope>
    <source>
        <strain evidence="1 2">DSM 9128</strain>
    </source>
</reference>
<accession>A0A5R9AD67</accession>
<dbReference type="PIRSF" id="PIRSF015278">
    <property type="entry name" value="UCP015278"/>
    <property type="match status" value="1"/>
</dbReference>